<comment type="similarity">
    <text evidence="2">Belongs to the RecN family.</text>
</comment>
<gene>
    <name evidence="10" type="primary">recN_22</name>
    <name evidence="10" type="ORF">SDC9_55413</name>
</gene>
<dbReference type="Pfam" id="PF02463">
    <property type="entry name" value="SMC_N"/>
    <property type="match status" value="1"/>
</dbReference>
<name>A0A644WZF4_9ZZZZ</name>
<keyword evidence="4" id="KW-0547">Nucleotide-binding</keyword>
<dbReference type="InterPro" id="IPR003395">
    <property type="entry name" value="RecF/RecN/SMC_N"/>
</dbReference>
<evidence type="ECO:0000256" key="3">
    <source>
        <dbReference type="ARBA" id="ARBA00021315"/>
    </source>
</evidence>
<dbReference type="GO" id="GO:0043590">
    <property type="term" value="C:bacterial nucleoid"/>
    <property type="evidence" value="ECO:0007669"/>
    <property type="project" value="TreeGrafter"/>
</dbReference>
<evidence type="ECO:0000256" key="6">
    <source>
        <dbReference type="ARBA" id="ARBA00022840"/>
    </source>
</evidence>
<dbReference type="SUPFAM" id="SSF52540">
    <property type="entry name" value="P-loop containing nucleoside triphosphate hydrolases"/>
    <property type="match status" value="1"/>
</dbReference>
<reference evidence="10" key="1">
    <citation type="submission" date="2019-08" db="EMBL/GenBank/DDBJ databases">
        <authorList>
            <person name="Kucharzyk K."/>
            <person name="Murdoch R.W."/>
            <person name="Higgins S."/>
            <person name="Loffler F."/>
        </authorList>
    </citation>
    <scope>NUCLEOTIDE SEQUENCE</scope>
</reference>
<dbReference type="PANTHER" id="PTHR11059">
    <property type="entry name" value="DNA REPAIR PROTEIN RECN"/>
    <property type="match status" value="1"/>
</dbReference>
<accession>A0A644WZF4</accession>
<dbReference type="GO" id="GO:0005524">
    <property type="term" value="F:ATP binding"/>
    <property type="evidence" value="ECO:0007669"/>
    <property type="project" value="UniProtKB-KW"/>
</dbReference>
<dbReference type="EMBL" id="VSSQ01001529">
    <property type="protein sequence ID" value="MPM09097.1"/>
    <property type="molecule type" value="Genomic_DNA"/>
</dbReference>
<dbReference type="PANTHER" id="PTHR11059:SF0">
    <property type="entry name" value="DNA REPAIR PROTEIN RECN"/>
    <property type="match status" value="1"/>
</dbReference>
<evidence type="ECO:0000256" key="5">
    <source>
        <dbReference type="ARBA" id="ARBA00022763"/>
    </source>
</evidence>
<evidence type="ECO:0000256" key="1">
    <source>
        <dbReference type="ARBA" id="ARBA00003618"/>
    </source>
</evidence>
<evidence type="ECO:0000256" key="8">
    <source>
        <dbReference type="ARBA" id="ARBA00033408"/>
    </source>
</evidence>
<keyword evidence="7" id="KW-0234">DNA repair</keyword>
<keyword evidence="5" id="KW-0227">DNA damage</keyword>
<dbReference type="CDD" id="cd03241">
    <property type="entry name" value="ABC_RecN"/>
    <property type="match status" value="2"/>
</dbReference>
<sequence length="569" mass="61923">MLSLLHIENIAVIERADISFDGGFNALTGETGAGKSIVIDAISAVTGQRTSRELIRTGAKGARVEAVFCGISPTRWMEESGVSPDENGELLLCREILSDGKNICRAGERLLTVSQLKALGSRLVNIHGQHDGQLLLDEAYHLEYLDRFGALEADLGDYQEAYGILAGIEREISALEMDEAQKARRTDSLRYQIDELERAGLKPGEDKTLAEKRNFLRSAGKLVDAVELAYGALSGDEEHSGAVALLQVAETALGSGASLSENLSNLSDKASELSCAAADLAELVRDFRAELDVSPGELDQVESRLDVIYRLRKKYGDTVEEMLSYLERCKKELEEILCADDTLLKLGKKRDAALVSAKSRAEALSGRRKEAAARLRDRVQSELFSLDMPKVRFEAEFTPKGGKWGMDASGMDEVRFLMSANLGEALRPIQKIASGGELARIMLALKNVLAENDDVNTLVFDEVDTGVSGRAAQRVAEKLAQVSVHKQVLCVTHLPQLAAMADTHFAVEKGERDGRTFTAVERLDDDGRKNALARLTGGDSVSDSMRKSAGELLDAARSYKNSITSRTTD</sequence>
<dbReference type="InterPro" id="IPR004604">
    <property type="entry name" value="DNA_recomb/repair_RecN"/>
</dbReference>
<comment type="caution">
    <text evidence="10">The sequence shown here is derived from an EMBL/GenBank/DDBJ whole genome shotgun (WGS) entry which is preliminary data.</text>
</comment>
<dbReference type="FunFam" id="3.40.50.300:FF:000319">
    <property type="entry name" value="DNA repair protein RecN"/>
    <property type="match status" value="1"/>
</dbReference>
<dbReference type="InterPro" id="IPR027417">
    <property type="entry name" value="P-loop_NTPase"/>
</dbReference>
<evidence type="ECO:0000313" key="10">
    <source>
        <dbReference type="EMBL" id="MPM09097.1"/>
    </source>
</evidence>
<evidence type="ECO:0000256" key="7">
    <source>
        <dbReference type="ARBA" id="ARBA00023204"/>
    </source>
</evidence>
<dbReference type="AlphaFoldDB" id="A0A644WZF4"/>
<dbReference type="PIRSF" id="PIRSF003128">
    <property type="entry name" value="RecN"/>
    <property type="match status" value="1"/>
</dbReference>
<evidence type="ECO:0000259" key="9">
    <source>
        <dbReference type="Pfam" id="PF02463"/>
    </source>
</evidence>
<organism evidence="10">
    <name type="scientific">bioreactor metagenome</name>
    <dbReference type="NCBI Taxonomy" id="1076179"/>
    <lineage>
        <taxon>unclassified sequences</taxon>
        <taxon>metagenomes</taxon>
        <taxon>ecological metagenomes</taxon>
    </lineage>
</organism>
<dbReference type="GO" id="GO:0006281">
    <property type="term" value="P:DNA repair"/>
    <property type="evidence" value="ECO:0007669"/>
    <property type="project" value="UniProtKB-KW"/>
</dbReference>
<comment type="function">
    <text evidence="1">May be involved in recombinational repair of damaged DNA.</text>
</comment>
<keyword evidence="6" id="KW-0067">ATP-binding</keyword>
<evidence type="ECO:0000256" key="2">
    <source>
        <dbReference type="ARBA" id="ARBA00009441"/>
    </source>
</evidence>
<dbReference type="GO" id="GO:0009432">
    <property type="term" value="P:SOS response"/>
    <property type="evidence" value="ECO:0007669"/>
    <property type="project" value="TreeGrafter"/>
</dbReference>
<dbReference type="GO" id="GO:0006310">
    <property type="term" value="P:DNA recombination"/>
    <property type="evidence" value="ECO:0007669"/>
    <property type="project" value="InterPro"/>
</dbReference>
<proteinExistence type="inferred from homology"/>
<protein>
    <recommendedName>
        <fullName evidence="3">DNA repair protein RecN</fullName>
    </recommendedName>
    <alternativeName>
        <fullName evidence="8">Recombination protein N</fullName>
    </alternativeName>
</protein>
<dbReference type="NCBIfam" id="TIGR00634">
    <property type="entry name" value="recN"/>
    <property type="match status" value="1"/>
</dbReference>
<feature type="domain" description="RecF/RecN/SMC N-terminal" evidence="9">
    <location>
        <begin position="2"/>
        <end position="510"/>
    </location>
</feature>
<evidence type="ECO:0000256" key="4">
    <source>
        <dbReference type="ARBA" id="ARBA00022741"/>
    </source>
</evidence>
<dbReference type="Gene3D" id="3.40.50.300">
    <property type="entry name" value="P-loop containing nucleotide triphosphate hydrolases"/>
    <property type="match status" value="2"/>
</dbReference>